<dbReference type="PANTHER" id="PTHR22772:SF4">
    <property type="entry name" value="ZINC FINGER ZZ-TYPE AND EF-HAND DOMAIN-CONTAINING PROTEIN 1"/>
    <property type="match status" value="1"/>
</dbReference>
<reference evidence="3 4" key="1">
    <citation type="submission" date="2019-01" db="EMBL/GenBank/DDBJ databases">
        <title>A draft genome assembly of the solar-powered sea slug Elysia chlorotica.</title>
        <authorList>
            <person name="Cai H."/>
            <person name="Li Q."/>
            <person name="Fang X."/>
            <person name="Li J."/>
            <person name="Curtis N.E."/>
            <person name="Altenburger A."/>
            <person name="Shibata T."/>
            <person name="Feng M."/>
            <person name="Maeda T."/>
            <person name="Schwartz J.A."/>
            <person name="Shigenobu S."/>
            <person name="Lundholm N."/>
            <person name="Nishiyama T."/>
            <person name="Yang H."/>
            <person name="Hasebe M."/>
            <person name="Li S."/>
            <person name="Pierce S.K."/>
            <person name="Wang J."/>
        </authorList>
    </citation>
    <scope>NUCLEOTIDE SEQUENCE [LARGE SCALE GENOMIC DNA]</scope>
    <source>
        <strain evidence="3">EC2010</strain>
        <tissue evidence="3">Whole organism of an adult</tissue>
    </source>
</reference>
<dbReference type="STRING" id="188477.A0A3S1BL12"/>
<feature type="region of interest" description="Disordered" evidence="1">
    <location>
        <begin position="165"/>
        <end position="201"/>
    </location>
</feature>
<dbReference type="AlphaFoldDB" id="A0A3S1BL12"/>
<protein>
    <recommendedName>
        <fullName evidence="2">Ig-like domain-containing protein</fullName>
    </recommendedName>
</protein>
<feature type="domain" description="Ig-like" evidence="2">
    <location>
        <begin position="129"/>
        <end position="252"/>
    </location>
</feature>
<accession>A0A3S1BL12</accession>
<feature type="compositionally biased region" description="Low complexity" evidence="1">
    <location>
        <begin position="239"/>
        <end position="252"/>
    </location>
</feature>
<dbReference type="InterPro" id="IPR040099">
    <property type="entry name" value="ZZEF1"/>
</dbReference>
<comment type="caution">
    <text evidence="3">The sequence shown here is derived from an EMBL/GenBank/DDBJ whole genome shotgun (WGS) entry which is preliminary data.</text>
</comment>
<evidence type="ECO:0000313" key="4">
    <source>
        <dbReference type="Proteomes" id="UP000271974"/>
    </source>
</evidence>
<sequence>MFVIAGFPEVLTTGALVDYTYTSLESQSGVVLKHFPDKCQTLVVDLKTRKRHTVKDQQVTCRTDVADILESACMDKFVLFAVDVISRIQAGEEISVETLWVLSLVLKVLNRCFQNETLMAAVSKNVFSGSFVQCLVSLCCKGTGLNQNWLLKDLEVLSLMWYTHDGSSSKRSKHKNTKRQKKEESKKLKKSPDGTDSEDEFSDMFMSCKDGFKEDDVYNDDDNGSLHLFGESDDDEGDLSCPTDSSSDSSLTSKDKSAYDSDEGASPTKSEKMNDKLLNALGLDATGKESLPAGSKTEVAASSTDSDKKESDKAKEGDTKDAASEKDSLTEMEDMWSQLNLEPDLKKFIVGLHAEFDIPILVLHAVCSMSNGDSDEVLKFIVENCGEGKEKKLADFIKKWRDSSEEEQKDKFMTDSVYIDKGIARHSSEDKVKRVLKVAEDEMGDNPQNLFQQQEILAREISERQRGKSAQLLKKELEKHGRAGPRDSLHKVNLAMCVLYARHTLTSLLAHWPDDGPPINSSLMGCKDVKQIPSVLDLLHKIDSQFFFSKVVDKVIHLCDAASLVPIAFTAAQFMEELKLQAVTCESAHNYTLADKKKGQVQLPGASYLTITFDSRCATAEDDILKFSDSQKLCSTSHMFCGSSSTKWSSFSLPGDSLFYRFCLEDYDPDMSNYWGYKFTVTPGICDSFETGHTILKAVLSSTVARSLPLDQLWTSLVYVACKQPGTQRLKVINLMLKIVALQGKANCDNESKTMPDIDLSLLKPLWDLYQNMTNKDTDQTNTACGASSGGNSKPGTSFQPAVMRALTTLFLQTENLANEWGITDEYLAALSDIYPSLFQGLFNVAAVGSEISYPNLATDLFKNLMGMIADGDVMSTLESRLINSKSVVEEKNSPTKPKDKDK</sequence>
<dbReference type="PANTHER" id="PTHR22772">
    <property type="entry name" value="NOVEL ZZ TYPE ZINC FINGER DOMAIN CONTAINING PROTEIN"/>
    <property type="match status" value="1"/>
</dbReference>
<name>A0A3S1BL12_ELYCH</name>
<gene>
    <name evidence="3" type="ORF">EGW08_001418</name>
</gene>
<dbReference type="EMBL" id="RQTK01000024">
    <property type="protein sequence ID" value="RUS90799.1"/>
    <property type="molecule type" value="Genomic_DNA"/>
</dbReference>
<feature type="region of interest" description="Disordered" evidence="1">
    <location>
        <begin position="223"/>
        <end position="331"/>
    </location>
</feature>
<dbReference type="PROSITE" id="PS50835">
    <property type="entry name" value="IG_LIKE"/>
    <property type="match status" value="1"/>
</dbReference>
<evidence type="ECO:0000259" key="2">
    <source>
        <dbReference type="PROSITE" id="PS50835"/>
    </source>
</evidence>
<dbReference type="InterPro" id="IPR007110">
    <property type="entry name" value="Ig-like_dom"/>
</dbReference>
<keyword evidence="4" id="KW-1185">Reference proteome</keyword>
<feature type="compositionally biased region" description="Basic and acidic residues" evidence="1">
    <location>
        <begin position="181"/>
        <end position="193"/>
    </location>
</feature>
<feature type="compositionally biased region" description="Basic and acidic residues" evidence="1">
    <location>
        <begin position="305"/>
        <end position="329"/>
    </location>
</feature>
<dbReference type="Proteomes" id="UP000271974">
    <property type="component" value="Unassembled WGS sequence"/>
</dbReference>
<organism evidence="3 4">
    <name type="scientific">Elysia chlorotica</name>
    <name type="common">Eastern emerald elysia</name>
    <name type="synonym">Sea slug</name>
    <dbReference type="NCBI Taxonomy" id="188477"/>
    <lineage>
        <taxon>Eukaryota</taxon>
        <taxon>Metazoa</taxon>
        <taxon>Spiralia</taxon>
        <taxon>Lophotrochozoa</taxon>
        <taxon>Mollusca</taxon>
        <taxon>Gastropoda</taxon>
        <taxon>Heterobranchia</taxon>
        <taxon>Euthyneura</taxon>
        <taxon>Panpulmonata</taxon>
        <taxon>Sacoglossa</taxon>
        <taxon>Placobranchoidea</taxon>
        <taxon>Plakobranchidae</taxon>
        <taxon>Elysia</taxon>
    </lineage>
</organism>
<feature type="compositionally biased region" description="Basic residues" evidence="1">
    <location>
        <begin position="170"/>
        <end position="180"/>
    </location>
</feature>
<evidence type="ECO:0000256" key="1">
    <source>
        <dbReference type="SAM" id="MobiDB-lite"/>
    </source>
</evidence>
<dbReference type="OrthoDB" id="661148at2759"/>
<evidence type="ECO:0000313" key="3">
    <source>
        <dbReference type="EMBL" id="RUS90799.1"/>
    </source>
</evidence>
<proteinExistence type="predicted"/>